<dbReference type="GO" id="GO:0003676">
    <property type="term" value="F:nucleic acid binding"/>
    <property type="evidence" value="ECO:0007669"/>
    <property type="project" value="InterPro"/>
</dbReference>
<evidence type="ECO:0000313" key="7">
    <source>
        <dbReference type="EMBL" id="HAU2395073.1"/>
    </source>
</evidence>
<keyword evidence="2" id="KW-0479">Metal-binding</keyword>
<evidence type="ECO:0000256" key="1">
    <source>
        <dbReference type="ARBA" id="ARBA00022722"/>
    </source>
</evidence>
<reference evidence="7" key="2">
    <citation type="submission" date="2019-09" db="EMBL/GenBank/DDBJ databases">
        <authorList>
            <consortium name="NCBI Pathogen Detection Project"/>
        </authorList>
    </citation>
    <scope>NUCLEOTIDE SEQUENCE</scope>
    <source>
        <strain evidence="7">CL18-200174</strain>
    </source>
</reference>
<dbReference type="InterPro" id="IPR003154">
    <property type="entry name" value="S1/P1nuclease"/>
</dbReference>
<accession>A0AAN5PXX8</accession>
<dbReference type="PANTHER" id="PTHR33146:SF10">
    <property type="entry name" value="STRAND-SPECIFIC NUCLEASE, PUTATIVE-RELATED"/>
    <property type="match status" value="1"/>
</dbReference>
<evidence type="ECO:0000256" key="2">
    <source>
        <dbReference type="ARBA" id="ARBA00022723"/>
    </source>
</evidence>
<comment type="caution">
    <text evidence="7">The sequence shown here is derived from an EMBL/GenBank/DDBJ whole genome shotgun (WGS) entry which is preliminary data.</text>
</comment>
<reference evidence="7" key="1">
    <citation type="journal article" date="2018" name="Genome Biol.">
        <title>SKESA: strategic k-mer extension for scrupulous assemblies.</title>
        <authorList>
            <person name="Souvorov A."/>
            <person name="Agarwala R."/>
            <person name="Lipman D.J."/>
        </authorList>
    </citation>
    <scope>NUCLEOTIDE SEQUENCE</scope>
    <source>
        <strain evidence="7">CL18-200174</strain>
    </source>
</reference>
<keyword evidence="3" id="KW-0255">Endonuclease</keyword>
<dbReference type="CDD" id="cd11010">
    <property type="entry name" value="S1-P1_nuclease"/>
    <property type="match status" value="1"/>
</dbReference>
<evidence type="ECO:0000256" key="3">
    <source>
        <dbReference type="ARBA" id="ARBA00022759"/>
    </source>
</evidence>
<dbReference type="Gene3D" id="1.10.575.10">
    <property type="entry name" value="P1 Nuclease"/>
    <property type="match status" value="1"/>
</dbReference>
<organism evidence="7 8">
    <name type="scientific">Legionella pneumophila</name>
    <dbReference type="NCBI Taxonomy" id="446"/>
    <lineage>
        <taxon>Bacteria</taxon>
        <taxon>Pseudomonadati</taxon>
        <taxon>Pseudomonadota</taxon>
        <taxon>Gammaproteobacteria</taxon>
        <taxon>Legionellales</taxon>
        <taxon>Legionellaceae</taxon>
        <taxon>Legionella</taxon>
    </lineage>
</organism>
<dbReference type="InterPro" id="IPR008947">
    <property type="entry name" value="PLipase_C/P1_nuclease_dom_sf"/>
</dbReference>
<dbReference type="AlphaFoldDB" id="A0AAN5PXX8"/>
<keyword evidence="5" id="KW-1015">Disulfide bond</keyword>
<keyword evidence="6" id="KW-0325">Glycoprotein</keyword>
<dbReference type="PANTHER" id="PTHR33146">
    <property type="entry name" value="ENDONUCLEASE 4"/>
    <property type="match status" value="1"/>
</dbReference>
<evidence type="ECO:0000256" key="5">
    <source>
        <dbReference type="ARBA" id="ARBA00023157"/>
    </source>
</evidence>
<dbReference type="GO" id="GO:0046872">
    <property type="term" value="F:metal ion binding"/>
    <property type="evidence" value="ECO:0007669"/>
    <property type="project" value="UniProtKB-KW"/>
</dbReference>
<dbReference type="GO" id="GO:0016788">
    <property type="term" value="F:hydrolase activity, acting on ester bonds"/>
    <property type="evidence" value="ECO:0007669"/>
    <property type="project" value="InterPro"/>
</dbReference>
<keyword evidence="4" id="KW-0378">Hydrolase</keyword>
<dbReference type="GO" id="GO:0006308">
    <property type="term" value="P:DNA catabolic process"/>
    <property type="evidence" value="ECO:0007669"/>
    <property type="project" value="InterPro"/>
</dbReference>
<protein>
    <submittedName>
        <fullName evidence="7">S1/P1 nuclease</fullName>
    </submittedName>
</protein>
<proteinExistence type="predicted"/>
<dbReference type="Pfam" id="PF02265">
    <property type="entry name" value="S1-P1_nuclease"/>
    <property type="match status" value="1"/>
</dbReference>
<dbReference type="EMBL" id="DACWOD010000001">
    <property type="protein sequence ID" value="HAU2395073.1"/>
    <property type="molecule type" value="Genomic_DNA"/>
</dbReference>
<dbReference type="Proteomes" id="UP000863577">
    <property type="component" value="Unassembled WGS sequence"/>
</dbReference>
<name>A0AAN5PXX8_LEGPN</name>
<evidence type="ECO:0000313" key="8">
    <source>
        <dbReference type="Proteomes" id="UP000863577"/>
    </source>
</evidence>
<evidence type="ECO:0000256" key="6">
    <source>
        <dbReference type="ARBA" id="ARBA00023180"/>
    </source>
</evidence>
<dbReference type="SUPFAM" id="SSF48537">
    <property type="entry name" value="Phospholipase C/P1 nuclease"/>
    <property type="match status" value="1"/>
</dbReference>
<gene>
    <name evidence="7" type="ORF">JBK99_01845</name>
</gene>
<sequence>MVPLPELRMIRSILVLFFLFIANAGYAWNAIGHQLVAQIAYDNLTPQSRRMCDLYSHSKSKSKTSSNVNFVKSASWLDSIRAHDVHWFDALHYIDIPFSMDETELPVLTDINALWGINQAIAVLSSKKASIADKKLSLRILVHLVGDIHQPLHTVTKISKKLPKGDLGGNLFQLAKNPIGNNLHQYWDNGGGILIGQDKFFQIKNKARQLEKKWSCQSASKEKNPQQWINASHQLALTKVYKVSARQVPGKQYQLNTQNITEKQILLAGCRLAYLLNNIAEGKNKLI</sequence>
<dbReference type="GO" id="GO:0004519">
    <property type="term" value="F:endonuclease activity"/>
    <property type="evidence" value="ECO:0007669"/>
    <property type="project" value="UniProtKB-KW"/>
</dbReference>
<keyword evidence="1" id="KW-0540">Nuclease</keyword>
<evidence type="ECO:0000256" key="4">
    <source>
        <dbReference type="ARBA" id="ARBA00022801"/>
    </source>
</evidence>